<evidence type="ECO:0000313" key="3">
    <source>
        <dbReference type="Proteomes" id="UP000317366"/>
    </source>
</evidence>
<dbReference type="InterPro" id="IPR003695">
    <property type="entry name" value="Ppx_GppA_N"/>
</dbReference>
<accession>A0A538TLK1</accession>
<dbReference type="GO" id="GO:0016462">
    <property type="term" value="F:pyrophosphatase activity"/>
    <property type="evidence" value="ECO:0007669"/>
    <property type="project" value="TreeGrafter"/>
</dbReference>
<gene>
    <name evidence="2" type="ORF">E6K77_03765</name>
</gene>
<sequence length="137" mass="15151">MGAMPASKTRAFSIRCAGMDVGSNAIRLTIAEFKSPTRYRILERRRVPVRLGESVFHTGRIAPETMDAALDAFRDFRRCMEENGVVVHRAVATSATREAKNRAAFLDRVHSETGIDLELIPGPEEARLVALGVRAKL</sequence>
<comment type="caution">
    <text evidence="2">The sequence shown here is derived from an EMBL/GenBank/DDBJ whole genome shotgun (WGS) entry which is preliminary data.</text>
</comment>
<evidence type="ECO:0000313" key="2">
    <source>
        <dbReference type="EMBL" id="TMQ64501.1"/>
    </source>
</evidence>
<proteinExistence type="predicted"/>
<dbReference type="SUPFAM" id="SSF53067">
    <property type="entry name" value="Actin-like ATPase domain"/>
    <property type="match status" value="1"/>
</dbReference>
<dbReference type="InterPro" id="IPR043129">
    <property type="entry name" value="ATPase_NBD"/>
</dbReference>
<dbReference type="Pfam" id="PF02541">
    <property type="entry name" value="Ppx-GppA"/>
    <property type="match status" value="1"/>
</dbReference>
<dbReference type="EMBL" id="VBOX01000035">
    <property type="protein sequence ID" value="TMQ64501.1"/>
    <property type="molecule type" value="Genomic_DNA"/>
</dbReference>
<name>A0A538TLK1_UNCEI</name>
<dbReference type="Gene3D" id="3.30.420.40">
    <property type="match status" value="1"/>
</dbReference>
<feature type="domain" description="Ppx/GppA phosphatase N-terminal" evidence="1">
    <location>
        <begin position="39"/>
        <end position="136"/>
    </location>
</feature>
<feature type="non-terminal residue" evidence="2">
    <location>
        <position position="137"/>
    </location>
</feature>
<reference evidence="2 3" key="1">
    <citation type="journal article" date="2019" name="Nat. Microbiol.">
        <title>Mediterranean grassland soil C-N compound turnover is dependent on rainfall and depth, and is mediated by genomically divergent microorganisms.</title>
        <authorList>
            <person name="Diamond S."/>
            <person name="Andeer P.F."/>
            <person name="Li Z."/>
            <person name="Crits-Christoph A."/>
            <person name="Burstein D."/>
            <person name="Anantharaman K."/>
            <person name="Lane K.R."/>
            <person name="Thomas B.C."/>
            <person name="Pan C."/>
            <person name="Northen T.R."/>
            <person name="Banfield J.F."/>
        </authorList>
    </citation>
    <scope>NUCLEOTIDE SEQUENCE [LARGE SCALE GENOMIC DNA]</scope>
    <source>
        <strain evidence="2">WS_7</strain>
    </source>
</reference>
<dbReference type="PANTHER" id="PTHR30005">
    <property type="entry name" value="EXOPOLYPHOSPHATASE"/>
    <property type="match status" value="1"/>
</dbReference>
<evidence type="ECO:0000259" key="1">
    <source>
        <dbReference type="Pfam" id="PF02541"/>
    </source>
</evidence>
<dbReference type="AlphaFoldDB" id="A0A538TLK1"/>
<dbReference type="InterPro" id="IPR050273">
    <property type="entry name" value="GppA/Ppx_hydrolase"/>
</dbReference>
<dbReference type="Proteomes" id="UP000317366">
    <property type="component" value="Unassembled WGS sequence"/>
</dbReference>
<protein>
    <recommendedName>
        <fullName evidence="1">Ppx/GppA phosphatase N-terminal domain-containing protein</fullName>
    </recommendedName>
</protein>
<organism evidence="2 3">
    <name type="scientific">Eiseniibacteriota bacterium</name>
    <dbReference type="NCBI Taxonomy" id="2212470"/>
    <lineage>
        <taxon>Bacteria</taxon>
        <taxon>Candidatus Eiseniibacteriota</taxon>
    </lineage>
</organism>
<dbReference type="PANTHER" id="PTHR30005:SF0">
    <property type="entry name" value="RETROGRADE REGULATION PROTEIN 2"/>
    <property type="match status" value="1"/>
</dbReference>